<proteinExistence type="predicted"/>
<protein>
    <submittedName>
        <fullName evidence="1">Uncharacterized protein</fullName>
    </submittedName>
</protein>
<accession>A0A0E9RY02</accession>
<dbReference type="AlphaFoldDB" id="A0A0E9RY02"/>
<evidence type="ECO:0000313" key="1">
    <source>
        <dbReference type="EMBL" id="JAH33732.1"/>
    </source>
</evidence>
<reference evidence="1" key="1">
    <citation type="submission" date="2014-11" db="EMBL/GenBank/DDBJ databases">
        <authorList>
            <person name="Amaro Gonzalez C."/>
        </authorList>
    </citation>
    <scope>NUCLEOTIDE SEQUENCE</scope>
</reference>
<reference evidence="1" key="2">
    <citation type="journal article" date="2015" name="Fish Shellfish Immunol.">
        <title>Early steps in the European eel (Anguilla anguilla)-Vibrio vulnificus interaction in the gills: Role of the RtxA13 toxin.</title>
        <authorList>
            <person name="Callol A."/>
            <person name="Pajuelo D."/>
            <person name="Ebbesson L."/>
            <person name="Teles M."/>
            <person name="MacKenzie S."/>
            <person name="Amaro C."/>
        </authorList>
    </citation>
    <scope>NUCLEOTIDE SEQUENCE</scope>
</reference>
<organism evidence="1">
    <name type="scientific">Anguilla anguilla</name>
    <name type="common">European freshwater eel</name>
    <name type="synonym">Muraena anguilla</name>
    <dbReference type="NCBI Taxonomy" id="7936"/>
    <lineage>
        <taxon>Eukaryota</taxon>
        <taxon>Metazoa</taxon>
        <taxon>Chordata</taxon>
        <taxon>Craniata</taxon>
        <taxon>Vertebrata</taxon>
        <taxon>Euteleostomi</taxon>
        <taxon>Actinopterygii</taxon>
        <taxon>Neopterygii</taxon>
        <taxon>Teleostei</taxon>
        <taxon>Anguilliformes</taxon>
        <taxon>Anguillidae</taxon>
        <taxon>Anguilla</taxon>
    </lineage>
</organism>
<sequence length="28" mass="3103">MQLQSGVIRTQLRLTAVTLDNVCLLSQT</sequence>
<dbReference type="EMBL" id="GBXM01074845">
    <property type="protein sequence ID" value="JAH33732.1"/>
    <property type="molecule type" value="Transcribed_RNA"/>
</dbReference>
<name>A0A0E9RY02_ANGAN</name>